<dbReference type="HOGENOM" id="CLU_3003935_0_0_9"/>
<evidence type="ECO:0000256" key="1">
    <source>
        <dbReference type="SAM" id="Phobius"/>
    </source>
</evidence>
<dbReference type="InterPro" id="IPR001640">
    <property type="entry name" value="Lgt"/>
</dbReference>
<keyword evidence="1" id="KW-0472">Membrane</keyword>
<dbReference type="GO" id="GO:0008961">
    <property type="term" value="F:phosphatidylglycerol-prolipoprotein diacylglyceryl transferase activity"/>
    <property type="evidence" value="ECO:0007669"/>
    <property type="project" value="InterPro"/>
</dbReference>
<protein>
    <submittedName>
        <fullName evidence="2">Uncharacterized protein</fullName>
    </submittedName>
</protein>
<dbReference type="STRING" id="861450.HMPREF0080_01539"/>
<dbReference type="EMBL" id="AGCJ01000068">
    <property type="protein sequence ID" value="EHM39407.1"/>
    <property type="molecule type" value="Genomic_DNA"/>
</dbReference>
<dbReference type="Proteomes" id="UP000005481">
    <property type="component" value="Unassembled WGS sequence"/>
</dbReference>
<proteinExistence type="predicted"/>
<keyword evidence="3" id="KW-1185">Reference proteome</keyword>
<dbReference type="eggNOG" id="COG0682">
    <property type="taxonomic scope" value="Bacteria"/>
</dbReference>
<evidence type="ECO:0000313" key="3">
    <source>
        <dbReference type="Proteomes" id="UP000005481"/>
    </source>
</evidence>
<dbReference type="GO" id="GO:0005886">
    <property type="term" value="C:plasma membrane"/>
    <property type="evidence" value="ECO:0007669"/>
    <property type="project" value="InterPro"/>
</dbReference>
<gene>
    <name evidence="2" type="ORF">HMPREF0080_01539</name>
</gene>
<comment type="caution">
    <text evidence="2">The sequence shown here is derived from an EMBL/GenBank/DDBJ whole genome shotgun (WGS) entry which is preliminary data.</text>
</comment>
<keyword evidence="1" id="KW-0812">Transmembrane</keyword>
<accession>G9YIP5</accession>
<name>G9YIP5_9FIRM</name>
<sequence>MLYALERFFLEFLRGDYSVLAAGLKSAQITSITAFVISFAIFLWLHCKGTEDTKTE</sequence>
<dbReference type="AlphaFoldDB" id="G9YIP5"/>
<organism evidence="2 3">
    <name type="scientific">Anaeroglobus geminatus F0357</name>
    <dbReference type="NCBI Taxonomy" id="861450"/>
    <lineage>
        <taxon>Bacteria</taxon>
        <taxon>Bacillati</taxon>
        <taxon>Bacillota</taxon>
        <taxon>Negativicutes</taxon>
        <taxon>Veillonellales</taxon>
        <taxon>Veillonellaceae</taxon>
        <taxon>Anaeroglobus</taxon>
    </lineage>
</organism>
<dbReference type="Pfam" id="PF01790">
    <property type="entry name" value="LGT"/>
    <property type="match status" value="1"/>
</dbReference>
<dbReference type="GO" id="GO:0042158">
    <property type="term" value="P:lipoprotein biosynthetic process"/>
    <property type="evidence" value="ECO:0007669"/>
    <property type="project" value="InterPro"/>
</dbReference>
<evidence type="ECO:0000313" key="2">
    <source>
        <dbReference type="EMBL" id="EHM39407.1"/>
    </source>
</evidence>
<reference evidence="2 3" key="1">
    <citation type="submission" date="2011-08" db="EMBL/GenBank/DDBJ databases">
        <authorList>
            <person name="Weinstock G."/>
            <person name="Sodergren E."/>
            <person name="Clifton S."/>
            <person name="Fulton L."/>
            <person name="Fulton B."/>
            <person name="Courtney L."/>
            <person name="Fronick C."/>
            <person name="Harrison M."/>
            <person name="Strong C."/>
            <person name="Farmer C."/>
            <person name="Delahaunty K."/>
            <person name="Markovic C."/>
            <person name="Hall O."/>
            <person name="Minx P."/>
            <person name="Tomlinson C."/>
            <person name="Mitreva M."/>
            <person name="Hou S."/>
            <person name="Chen J."/>
            <person name="Wollam A."/>
            <person name="Pepin K.H."/>
            <person name="Johnson M."/>
            <person name="Bhonagiri V."/>
            <person name="Zhang X."/>
            <person name="Suruliraj S."/>
            <person name="Warren W."/>
            <person name="Chinwalla A."/>
            <person name="Mardis E.R."/>
            <person name="Wilson R.K."/>
        </authorList>
    </citation>
    <scope>NUCLEOTIDE SEQUENCE [LARGE SCALE GENOMIC DNA]</scope>
    <source>
        <strain evidence="2 3">F0357</strain>
    </source>
</reference>
<feature type="transmembrane region" description="Helical" evidence="1">
    <location>
        <begin position="20"/>
        <end position="45"/>
    </location>
</feature>
<keyword evidence="1" id="KW-1133">Transmembrane helix</keyword>
<dbReference type="PATRIC" id="fig|861450.3.peg.1419"/>